<sequence>MAQNSGAVYVQVEPSMQGVGDKIEKELAGSIDKAGKEGTAGLSKRFTQVFAIIAKAGGDVLRSFSRGLSDLSGEGGFERALAIDAAQAKLAQLGAGAGQASQAIGDAFTAVKNTGMGLDQAASASAELSLVTAAAGDRMAQVLMATVGGAQRAGGGLIAMGSAFGAVVSGFQAQGGALSQPIEGGISALEVMGKQLGSAGGQIQQLADKCKSGFQSMKDSIQKGFGGPLPRLDWSGILDDAKLTVKVVENAFSGIGKAGAYCDTFGGHVVDGFKALPAKVEGAMSGLGRFKGFFNKDIREAMAIDGDPFAGGSVQVGKGIEKLTAPLATLGGKFAATGIGGKIAGLGSSISNGLSKLTGSAGAAISSLGSKMGGGFDSAMQKIGGSRVGQALSKVGSTVKNGLSGLGDVFGGLGQMVSGPIRSGLDKVGSVFGTFFSPGNFVKFFGFAGIAAALVTGLGLVDQSMGGQLTATVANLSAKVPAFITGFIGQFMTALPQFMASGMQILMSLISGLTTALPLLVEGAGTIITTMLNGLLVALPQFVPAAVTMITALISALVTQLPLIMTAGLQLLNGLIMGLISALPQLIPAVITMITSLLTALVMQLPLLMTAGMQLLNGLIQGLVTALPLLVAQLPLLINALLTGIVSMLPTLLTGGAQLLMGLINGIVQTVPVLVAQLPVIINAFIGALTTNLPQIIQAGISVLLALISGLINALPQLVAQIPIIIAGLVNALSRNLPQIITAGVAIIVSLASGLVQAIPQLLAALPRIVDGIRSGFSQVNWGEVGGNIIDGIANGIRQLASRLWETAKNVAKGALDKVKGVLGIHSPSRVFRDQVGVMIGRGMAQGIDKSAADVQDSMDGLSALTPSLDFVRAYAGMKLPSWGASGHLTDEIRSDTDLVGHASRQDIYDAVSAALNSGVTLHLNAAGGRVMAGKLAKPMNYELERLTALGR</sequence>
<feature type="transmembrane region" description="Helical" evidence="1">
    <location>
        <begin position="542"/>
        <end position="563"/>
    </location>
</feature>
<dbReference type="RefSeq" id="WP_340468909.1">
    <property type="nucleotide sequence ID" value="NZ_JBANBB010000001.1"/>
</dbReference>
<keyword evidence="3" id="KW-1185">Reference proteome</keyword>
<dbReference type="PANTHER" id="PTHR37813:SF1">
    <property type="entry name" value="FELS-2 PROPHAGE PROTEIN"/>
    <property type="match status" value="1"/>
</dbReference>
<evidence type="ECO:0000313" key="2">
    <source>
        <dbReference type="EMBL" id="MEK0306393.1"/>
    </source>
</evidence>
<keyword evidence="1" id="KW-0812">Transmembrane</keyword>
<reference evidence="2 3" key="1">
    <citation type="submission" date="2024-02" db="EMBL/GenBank/DDBJ databases">
        <title>Bifidobacterium honeyensis sp. nov., isolated from the comb honey.</title>
        <authorList>
            <person name="Liu W."/>
            <person name="Li Y."/>
        </authorList>
    </citation>
    <scope>NUCLEOTIDE SEQUENCE [LARGE SCALE GENOMIC DNA]</scope>
    <source>
        <strain evidence="2 3">IMAU50988</strain>
    </source>
</reference>
<feature type="transmembrane region" description="Helical" evidence="1">
    <location>
        <begin position="696"/>
        <end position="719"/>
    </location>
</feature>
<organism evidence="2 3">
    <name type="scientific">Bifidobacterium favimelis</name>
    <dbReference type="NCBI Taxonomy" id="3122979"/>
    <lineage>
        <taxon>Bacteria</taxon>
        <taxon>Bacillati</taxon>
        <taxon>Actinomycetota</taxon>
        <taxon>Actinomycetes</taxon>
        <taxon>Bifidobacteriales</taxon>
        <taxon>Bifidobacteriaceae</taxon>
        <taxon>Bifidobacterium</taxon>
    </lineage>
</organism>
<feature type="transmembrane region" description="Helical" evidence="1">
    <location>
        <begin position="473"/>
        <end position="492"/>
    </location>
</feature>
<evidence type="ECO:0008006" key="4">
    <source>
        <dbReference type="Google" id="ProtNLM"/>
    </source>
</evidence>
<evidence type="ECO:0000313" key="3">
    <source>
        <dbReference type="Proteomes" id="UP001373159"/>
    </source>
</evidence>
<keyword evidence="1" id="KW-1133">Transmembrane helix</keyword>
<protein>
    <recommendedName>
        <fullName evidence="4">Tape measure protein</fullName>
    </recommendedName>
</protein>
<feature type="transmembrane region" description="Helical" evidence="1">
    <location>
        <begin position="671"/>
        <end position="690"/>
    </location>
</feature>
<dbReference type="PANTHER" id="PTHR37813">
    <property type="entry name" value="FELS-2 PROPHAGE PROTEIN"/>
    <property type="match status" value="1"/>
</dbReference>
<feature type="transmembrane region" description="Helical" evidence="1">
    <location>
        <begin position="740"/>
        <end position="759"/>
    </location>
</feature>
<feature type="transmembrane region" description="Helical" evidence="1">
    <location>
        <begin position="575"/>
        <end position="603"/>
    </location>
</feature>
<dbReference type="EMBL" id="JBANBB010000001">
    <property type="protein sequence ID" value="MEK0306393.1"/>
    <property type="molecule type" value="Genomic_DNA"/>
</dbReference>
<gene>
    <name evidence="2" type="ORF">V8P97_02770</name>
</gene>
<dbReference type="Proteomes" id="UP001373159">
    <property type="component" value="Unassembled WGS sequence"/>
</dbReference>
<feature type="transmembrane region" description="Helical" evidence="1">
    <location>
        <begin position="441"/>
        <end position="461"/>
    </location>
</feature>
<comment type="caution">
    <text evidence="2">The sequence shown here is derived from an EMBL/GenBank/DDBJ whole genome shotgun (WGS) entry which is preliminary data.</text>
</comment>
<proteinExistence type="predicted"/>
<keyword evidence="1" id="KW-0472">Membrane</keyword>
<accession>A0ABU8ZNI3</accession>
<dbReference type="SUPFAM" id="SSF48371">
    <property type="entry name" value="ARM repeat"/>
    <property type="match status" value="1"/>
</dbReference>
<dbReference type="InterPro" id="IPR016024">
    <property type="entry name" value="ARM-type_fold"/>
</dbReference>
<evidence type="ECO:0000256" key="1">
    <source>
        <dbReference type="SAM" id="Phobius"/>
    </source>
</evidence>
<feature type="transmembrane region" description="Helical" evidence="1">
    <location>
        <begin position="615"/>
        <end position="634"/>
    </location>
</feature>
<feature type="transmembrane region" description="Helical" evidence="1">
    <location>
        <begin position="640"/>
        <end position="664"/>
    </location>
</feature>
<name>A0ABU8ZNI3_9BIFI</name>